<evidence type="ECO:0000313" key="3">
    <source>
        <dbReference type="Proteomes" id="UP001519460"/>
    </source>
</evidence>
<feature type="region of interest" description="Disordered" evidence="1">
    <location>
        <begin position="52"/>
        <end position="85"/>
    </location>
</feature>
<dbReference type="EMBL" id="JACVVK020000135">
    <property type="protein sequence ID" value="KAK7489722.1"/>
    <property type="molecule type" value="Genomic_DNA"/>
</dbReference>
<keyword evidence="3" id="KW-1185">Reference proteome</keyword>
<accession>A0ABD0KR23</accession>
<comment type="caution">
    <text evidence="2">The sequence shown here is derived from an EMBL/GenBank/DDBJ whole genome shotgun (WGS) entry which is preliminary data.</text>
</comment>
<evidence type="ECO:0000256" key="1">
    <source>
        <dbReference type="SAM" id="MobiDB-lite"/>
    </source>
</evidence>
<name>A0ABD0KR23_9CAEN</name>
<dbReference type="AlphaFoldDB" id="A0ABD0KR23"/>
<sequence>MGHGKDEWGETILWNRKLEDARLINGRNDPRKVLSDDNGYLTCDSADCGQEASKAHYTGGEGKQSTVSAPSAKLSRHAASPRPHRANVFMEANRATPMGPVIGKEVPMVLQHAAFLLTLVRPESTVLATCMWMMHKLVCNNHNCQLLK</sequence>
<dbReference type="Proteomes" id="UP001519460">
    <property type="component" value="Unassembled WGS sequence"/>
</dbReference>
<proteinExistence type="predicted"/>
<gene>
    <name evidence="2" type="ORF">BaRGS_00019117</name>
</gene>
<organism evidence="2 3">
    <name type="scientific">Batillaria attramentaria</name>
    <dbReference type="NCBI Taxonomy" id="370345"/>
    <lineage>
        <taxon>Eukaryota</taxon>
        <taxon>Metazoa</taxon>
        <taxon>Spiralia</taxon>
        <taxon>Lophotrochozoa</taxon>
        <taxon>Mollusca</taxon>
        <taxon>Gastropoda</taxon>
        <taxon>Caenogastropoda</taxon>
        <taxon>Sorbeoconcha</taxon>
        <taxon>Cerithioidea</taxon>
        <taxon>Batillariidae</taxon>
        <taxon>Batillaria</taxon>
    </lineage>
</organism>
<evidence type="ECO:0000313" key="2">
    <source>
        <dbReference type="EMBL" id="KAK7489722.1"/>
    </source>
</evidence>
<reference evidence="2 3" key="1">
    <citation type="journal article" date="2023" name="Sci. Data">
        <title>Genome assembly of the Korean intertidal mud-creeper Batillaria attramentaria.</title>
        <authorList>
            <person name="Patra A.K."/>
            <person name="Ho P.T."/>
            <person name="Jun S."/>
            <person name="Lee S.J."/>
            <person name="Kim Y."/>
            <person name="Won Y.J."/>
        </authorList>
    </citation>
    <scope>NUCLEOTIDE SEQUENCE [LARGE SCALE GENOMIC DNA]</scope>
    <source>
        <strain evidence="2">Wonlab-2016</strain>
    </source>
</reference>
<protein>
    <submittedName>
        <fullName evidence="2">Uncharacterized protein</fullName>
    </submittedName>
</protein>